<dbReference type="InterPro" id="IPR017441">
    <property type="entry name" value="Protein_kinase_ATP_BS"/>
</dbReference>
<dbReference type="GO" id="GO:0005524">
    <property type="term" value="F:ATP binding"/>
    <property type="evidence" value="ECO:0007669"/>
    <property type="project" value="UniProtKB-UniRule"/>
</dbReference>
<dbReference type="Pfam" id="PF00069">
    <property type="entry name" value="Pkinase"/>
    <property type="match status" value="1"/>
</dbReference>
<dbReference type="SUPFAM" id="SSF56112">
    <property type="entry name" value="Protein kinase-like (PK-like)"/>
    <property type="match status" value="1"/>
</dbReference>
<dbReference type="EMBL" id="BPQB01000015">
    <property type="protein sequence ID" value="GJE90011.1"/>
    <property type="molecule type" value="Genomic_DNA"/>
</dbReference>
<evidence type="ECO:0000256" key="5">
    <source>
        <dbReference type="ARBA" id="ARBA00022777"/>
    </source>
</evidence>
<evidence type="ECO:0000259" key="11">
    <source>
        <dbReference type="PROSITE" id="PS50011"/>
    </source>
</evidence>
<evidence type="ECO:0000313" key="12">
    <source>
        <dbReference type="EMBL" id="GJE90011.1"/>
    </source>
</evidence>
<evidence type="ECO:0000256" key="10">
    <source>
        <dbReference type="RuleBase" id="RU000304"/>
    </source>
</evidence>
<dbReference type="Gene3D" id="3.30.200.20">
    <property type="entry name" value="Phosphorylase Kinase, domain 1"/>
    <property type="match status" value="1"/>
</dbReference>
<evidence type="ECO:0000256" key="9">
    <source>
        <dbReference type="PROSITE-ProRule" id="PRU10141"/>
    </source>
</evidence>
<evidence type="ECO:0000256" key="3">
    <source>
        <dbReference type="ARBA" id="ARBA00022679"/>
    </source>
</evidence>
<dbReference type="OrthoDB" id="5979581at2759"/>
<sequence length="399" mass="44796">MAAMILSVPWWLYQRLASLWRTNAEPLSDYFVPRPHDKLNRRYLIHTKLGAGVWSSTWLVSDTTAQKDKRYLAVKVLTLDATKEHNGGIMLERKFLQEITDKGPLEHLPALLDVFTVPRSGGQSHLCFAMDVYGQDVASFRRSAPQKALPVFTVKVIIKQVLRGVVGLHRQGIVHTDIKPDNMLLGTKMDADALDEWLKTLGPSAMDGEVHPLPAEYRYDDPREKVKGMNVTLIDLGQAQRAGPVGSQTAKMFSAFSLRAPEIILRSDFGTAIDIWAIGCIVFEMITGRWLFHPEGGDEDWSIEDDHLAKMIELTGERFSAAMLQRSQNAREYFDGNGDLLRVPELFYVKLEDALANYKTLIDDEVGPAAEFIKACIRLEPADRPTAEALQAHPWLTGI</sequence>
<dbReference type="PANTHER" id="PTHR47634:SF9">
    <property type="entry name" value="PROTEIN KINASE DOMAIN-CONTAINING PROTEIN-RELATED"/>
    <property type="match status" value="1"/>
</dbReference>
<accession>A0A9P3LC02</accession>
<name>A0A9P3LC02_9APHY</name>
<feature type="binding site" evidence="9">
    <location>
        <position position="75"/>
    </location>
    <ligand>
        <name>ATP</name>
        <dbReference type="ChEBI" id="CHEBI:30616"/>
    </ligand>
</feature>
<proteinExistence type="inferred from homology"/>
<evidence type="ECO:0000256" key="7">
    <source>
        <dbReference type="ARBA" id="ARBA00047899"/>
    </source>
</evidence>
<keyword evidence="2 10" id="KW-0723">Serine/threonine-protein kinase</keyword>
<protein>
    <recommendedName>
        <fullName evidence="1">non-specific serine/threonine protein kinase</fullName>
        <ecNumber evidence="1">2.7.11.1</ecNumber>
    </recommendedName>
</protein>
<comment type="catalytic activity">
    <reaction evidence="7">
        <text>L-threonyl-[protein] + ATP = O-phospho-L-threonyl-[protein] + ADP + H(+)</text>
        <dbReference type="Rhea" id="RHEA:46608"/>
        <dbReference type="Rhea" id="RHEA-COMP:11060"/>
        <dbReference type="Rhea" id="RHEA-COMP:11605"/>
        <dbReference type="ChEBI" id="CHEBI:15378"/>
        <dbReference type="ChEBI" id="CHEBI:30013"/>
        <dbReference type="ChEBI" id="CHEBI:30616"/>
        <dbReference type="ChEBI" id="CHEBI:61977"/>
        <dbReference type="ChEBI" id="CHEBI:456216"/>
        <dbReference type="EC" id="2.7.11.1"/>
    </reaction>
</comment>
<feature type="domain" description="Protein kinase" evidence="11">
    <location>
        <begin position="43"/>
        <end position="396"/>
    </location>
</feature>
<keyword evidence="5 12" id="KW-0418">Kinase</keyword>
<dbReference type="EC" id="2.7.11.1" evidence="1"/>
<reference evidence="12 13" key="1">
    <citation type="submission" date="2021-08" db="EMBL/GenBank/DDBJ databases">
        <title>Draft Genome Sequence of Phanerochaete sordida strain YK-624.</title>
        <authorList>
            <person name="Mori T."/>
            <person name="Dohra H."/>
            <person name="Suzuki T."/>
            <person name="Kawagishi H."/>
            <person name="Hirai H."/>
        </authorList>
    </citation>
    <scope>NUCLEOTIDE SEQUENCE [LARGE SCALE GENOMIC DNA]</scope>
    <source>
        <strain evidence="12 13">YK-624</strain>
    </source>
</reference>
<keyword evidence="4 9" id="KW-0547">Nucleotide-binding</keyword>
<keyword evidence="13" id="KW-1185">Reference proteome</keyword>
<dbReference type="InterPro" id="IPR008271">
    <property type="entry name" value="Ser/Thr_kinase_AS"/>
</dbReference>
<dbReference type="Gene3D" id="1.10.510.10">
    <property type="entry name" value="Transferase(Phosphotransferase) domain 1"/>
    <property type="match status" value="1"/>
</dbReference>
<dbReference type="PROSITE" id="PS00107">
    <property type="entry name" value="PROTEIN_KINASE_ATP"/>
    <property type="match status" value="1"/>
</dbReference>
<dbReference type="PANTHER" id="PTHR47634">
    <property type="entry name" value="PROTEIN KINASE DOMAIN-CONTAINING PROTEIN-RELATED"/>
    <property type="match status" value="1"/>
</dbReference>
<comment type="catalytic activity">
    <reaction evidence="8">
        <text>L-seryl-[protein] + ATP = O-phospho-L-seryl-[protein] + ADP + H(+)</text>
        <dbReference type="Rhea" id="RHEA:17989"/>
        <dbReference type="Rhea" id="RHEA-COMP:9863"/>
        <dbReference type="Rhea" id="RHEA-COMP:11604"/>
        <dbReference type="ChEBI" id="CHEBI:15378"/>
        <dbReference type="ChEBI" id="CHEBI:29999"/>
        <dbReference type="ChEBI" id="CHEBI:30616"/>
        <dbReference type="ChEBI" id="CHEBI:83421"/>
        <dbReference type="ChEBI" id="CHEBI:456216"/>
        <dbReference type="EC" id="2.7.11.1"/>
    </reaction>
</comment>
<dbReference type="Proteomes" id="UP000703269">
    <property type="component" value="Unassembled WGS sequence"/>
</dbReference>
<dbReference type="SMART" id="SM00220">
    <property type="entry name" value="S_TKc"/>
    <property type="match status" value="1"/>
</dbReference>
<gene>
    <name evidence="12" type="ORF">PsYK624_061320</name>
</gene>
<evidence type="ECO:0000256" key="2">
    <source>
        <dbReference type="ARBA" id="ARBA00022527"/>
    </source>
</evidence>
<dbReference type="GO" id="GO:0050684">
    <property type="term" value="P:regulation of mRNA processing"/>
    <property type="evidence" value="ECO:0007669"/>
    <property type="project" value="TreeGrafter"/>
</dbReference>
<evidence type="ECO:0000256" key="6">
    <source>
        <dbReference type="ARBA" id="ARBA00022840"/>
    </source>
</evidence>
<dbReference type="InterPro" id="IPR000719">
    <property type="entry name" value="Prot_kinase_dom"/>
</dbReference>
<keyword evidence="6 9" id="KW-0067">ATP-binding</keyword>
<evidence type="ECO:0000256" key="1">
    <source>
        <dbReference type="ARBA" id="ARBA00012513"/>
    </source>
</evidence>
<dbReference type="InterPro" id="IPR051334">
    <property type="entry name" value="SRPK"/>
</dbReference>
<evidence type="ECO:0000313" key="13">
    <source>
        <dbReference type="Proteomes" id="UP000703269"/>
    </source>
</evidence>
<comment type="similarity">
    <text evidence="10">Belongs to the protein kinase superfamily.</text>
</comment>
<dbReference type="InterPro" id="IPR011009">
    <property type="entry name" value="Kinase-like_dom_sf"/>
</dbReference>
<organism evidence="12 13">
    <name type="scientific">Phanerochaete sordida</name>
    <dbReference type="NCBI Taxonomy" id="48140"/>
    <lineage>
        <taxon>Eukaryota</taxon>
        <taxon>Fungi</taxon>
        <taxon>Dikarya</taxon>
        <taxon>Basidiomycota</taxon>
        <taxon>Agaricomycotina</taxon>
        <taxon>Agaricomycetes</taxon>
        <taxon>Polyporales</taxon>
        <taxon>Phanerochaetaceae</taxon>
        <taxon>Phanerochaete</taxon>
    </lineage>
</organism>
<evidence type="ECO:0000256" key="8">
    <source>
        <dbReference type="ARBA" id="ARBA00048679"/>
    </source>
</evidence>
<dbReference type="AlphaFoldDB" id="A0A9P3LC02"/>
<dbReference type="PROSITE" id="PS50011">
    <property type="entry name" value="PROTEIN_KINASE_DOM"/>
    <property type="match status" value="1"/>
</dbReference>
<comment type="caution">
    <text evidence="12">The sequence shown here is derived from an EMBL/GenBank/DDBJ whole genome shotgun (WGS) entry which is preliminary data.</text>
</comment>
<dbReference type="GO" id="GO:0000245">
    <property type="term" value="P:spliceosomal complex assembly"/>
    <property type="evidence" value="ECO:0007669"/>
    <property type="project" value="TreeGrafter"/>
</dbReference>
<dbReference type="GO" id="GO:0004674">
    <property type="term" value="F:protein serine/threonine kinase activity"/>
    <property type="evidence" value="ECO:0007669"/>
    <property type="project" value="UniProtKB-KW"/>
</dbReference>
<keyword evidence="3" id="KW-0808">Transferase</keyword>
<dbReference type="PROSITE" id="PS00108">
    <property type="entry name" value="PROTEIN_KINASE_ST"/>
    <property type="match status" value="1"/>
</dbReference>
<evidence type="ECO:0000256" key="4">
    <source>
        <dbReference type="ARBA" id="ARBA00022741"/>
    </source>
</evidence>